<reference evidence="2 3" key="1">
    <citation type="submission" date="2021-05" db="EMBL/GenBank/DDBJ databases">
        <title>A Polyphasic approach of four new species of the genus Ohtaekwangia: Ohtaekwangia histidinii sp. nov., Ohtaekwangia cretensis sp. nov., Ohtaekwangia indiensis sp. nov., Ohtaekwangia reichenbachii sp. nov. from diverse environment.</title>
        <authorList>
            <person name="Octaviana S."/>
        </authorList>
    </citation>
    <scope>NUCLEOTIDE SEQUENCE [LARGE SCALE GENOMIC DNA]</scope>
    <source>
        <strain evidence="2 3">PWU20</strain>
    </source>
</reference>
<sequence length="129" mass="14978">MNKVVIALLLASISSPAFAYISGIAILSDAKSSNMQVYVNGKLYNKQPGKFVRIKSLPGLFHVEVKVLNPYDKTWYLLRKDIQVEKGYEWYYKVVFTKGKKPSLQEVKRYPVYSKYFLNPSLYNRHFIS</sequence>
<dbReference type="Proteomes" id="UP000772618">
    <property type="component" value="Unassembled WGS sequence"/>
</dbReference>
<protein>
    <recommendedName>
        <fullName evidence="4">PEGA domain-containing protein</fullName>
    </recommendedName>
</protein>
<dbReference type="RefSeq" id="WP_254156680.1">
    <property type="nucleotide sequence ID" value="NZ_JAHESD010000078.1"/>
</dbReference>
<dbReference type="EMBL" id="JAHESD010000078">
    <property type="protein sequence ID" value="MBT1706017.1"/>
    <property type="molecule type" value="Genomic_DNA"/>
</dbReference>
<evidence type="ECO:0008006" key="4">
    <source>
        <dbReference type="Google" id="ProtNLM"/>
    </source>
</evidence>
<feature type="signal peptide" evidence="1">
    <location>
        <begin position="1"/>
        <end position="19"/>
    </location>
</feature>
<comment type="caution">
    <text evidence="2">The sequence shown here is derived from an EMBL/GenBank/DDBJ whole genome shotgun (WGS) entry which is preliminary data.</text>
</comment>
<evidence type="ECO:0000313" key="3">
    <source>
        <dbReference type="Proteomes" id="UP000772618"/>
    </source>
</evidence>
<feature type="chain" id="PRO_5045993200" description="PEGA domain-containing protein" evidence="1">
    <location>
        <begin position="20"/>
        <end position="129"/>
    </location>
</feature>
<evidence type="ECO:0000256" key="1">
    <source>
        <dbReference type="SAM" id="SignalP"/>
    </source>
</evidence>
<organism evidence="2 3">
    <name type="scientific">Chryseosolibacter indicus</name>
    <dbReference type="NCBI Taxonomy" id="2782351"/>
    <lineage>
        <taxon>Bacteria</taxon>
        <taxon>Pseudomonadati</taxon>
        <taxon>Bacteroidota</taxon>
        <taxon>Cytophagia</taxon>
        <taxon>Cytophagales</taxon>
        <taxon>Chryseotaleaceae</taxon>
        <taxon>Chryseosolibacter</taxon>
    </lineage>
</organism>
<evidence type="ECO:0000313" key="2">
    <source>
        <dbReference type="EMBL" id="MBT1706017.1"/>
    </source>
</evidence>
<gene>
    <name evidence="2" type="ORF">KK060_22185</name>
</gene>
<accession>A0ABS5VX74</accession>
<proteinExistence type="predicted"/>
<name>A0ABS5VX74_9BACT</name>
<keyword evidence="3" id="KW-1185">Reference proteome</keyword>
<keyword evidence="1" id="KW-0732">Signal</keyword>